<feature type="non-terminal residue" evidence="1">
    <location>
        <position position="1"/>
    </location>
</feature>
<dbReference type="AlphaFoldDB" id="A0A9N9EAN1"/>
<proteinExistence type="predicted"/>
<dbReference type="EMBL" id="CAJVPZ010016116">
    <property type="protein sequence ID" value="CAG8670792.1"/>
    <property type="molecule type" value="Genomic_DNA"/>
</dbReference>
<organism evidence="1 2">
    <name type="scientific">Racocetra fulgida</name>
    <dbReference type="NCBI Taxonomy" id="60492"/>
    <lineage>
        <taxon>Eukaryota</taxon>
        <taxon>Fungi</taxon>
        <taxon>Fungi incertae sedis</taxon>
        <taxon>Mucoromycota</taxon>
        <taxon>Glomeromycotina</taxon>
        <taxon>Glomeromycetes</taxon>
        <taxon>Diversisporales</taxon>
        <taxon>Gigasporaceae</taxon>
        <taxon>Racocetra</taxon>
    </lineage>
</organism>
<protein>
    <submittedName>
        <fullName evidence="1">4717_t:CDS:1</fullName>
    </submittedName>
</protein>
<accession>A0A9N9EAN1</accession>
<evidence type="ECO:0000313" key="2">
    <source>
        <dbReference type="Proteomes" id="UP000789396"/>
    </source>
</evidence>
<dbReference type="Proteomes" id="UP000789396">
    <property type="component" value="Unassembled WGS sequence"/>
</dbReference>
<dbReference type="InterPro" id="IPR018247">
    <property type="entry name" value="EF_Hand_1_Ca_BS"/>
</dbReference>
<evidence type="ECO:0000313" key="1">
    <source>
        <dbReference type="EMBL" id="CAG8670792.1"/>
    </source>
</evidence>
<sequence>SSHNIVDSKKLKSETQIPKGRQTTLSVLIRLNILYKGDKLKEINRAVIEWILLDNEPLSASRKKGFRRMMQKLIQINYALQKICSYTKKIRKLVHFFDSPKQQERLEKAQMKVIERDNLPLPSLVNTEFYFEEKEAGEINDGDTDSELSNINPTSKPLHPNLTLNEDDFDKEYCSDSSDSESKEVQVVKTCDIQSIIAQKYWGEPKNTDLLATLLDPRLKKMRALSNYFKNEAISACCEKLDNIIIDVTPIQSTASSGITSANRYFASIFDDKDDDNLLNDNELDKYLDTDKVPIAPPGAQPLV</sequence>
<dbReference type="PROSITE" id="PS00018">
    <property type="entry name" value="EF_HAND_1"/>
    <property type="match status" value="1"/>
</dbReference>
<comment type="caution">
    <text evidence="1">The sequence shown here is derived from an EMBL/GenBank/DDBJ whole genome shotgun (WGS) entry which is preliminary data.</text>
</comment>
<reference evidence="1" key="1">
    <citation type="submission" date="2021-06" db="EMBL/GenBank/DDBJ databases">
        <authorList>
            <person name="Kallberg Y."/>
            <person name="Tangrot J."/>
            <person name="Rosling A."/>
        </authorList>
    </citation>
    <scope>NUCLEOTIDE SEQUENCE</scope>
    <source>
        <strain evidence="1">IN212</strain>
    </source>
</reference>
<keyword evidence="2" id="KW-1185">Reference proteome</keyword>
<name>A0A9N9EAN1_9GLOM</name>
<gene>
    <name evidence="1" type="ORF">RFULGI_LOCUS9218</name>
</gene>